<feature type="transmembrane region" description="Helical" evidence="6">
    <location>
        <begin position="526"/>
        <end position="547"/>
    </location>
</feature>
<evidence type="ECO:0000313" key="9">
    <source>
        <dbReference type="Proteomes" id="UP000563151"/>
    </source>
</evidence>
<organism evidence="8 9">
    <name type="scientific">Clostridium tetanomorphum</name>
    <dbReference type="NCBI Taxonomy" id="1553"/>
    <lineage>
        <taxon>Bacteria</taxon>
        <taxon>Bacillati</taxon>
        <taxon>Bacillota</taxon>
        <taxon>Clostridia</taxon>
        <taxon>Eubacteriales</taxon>
        <taxon>Clostridiaceae</taxon>
        <taxon>Clostridium</taxon>
    </lineage>
</organism>
<comment type="caution">
    <text evidence="8">The sequence shown here is derived from an EMBL/GenBank/DDBJ whole genome shotgun (WGS) entry which is preliminary data.</text>
</comment>
<dbReference type="InterPro" id="IPR013525">
    <property type="entry name" value="ABC2_TM"/>
</dbReference>
<feature type="transmembrane region" description="Helical" evidence="6">
    <location>
        <begin position="685"/>
        <end position="701"/>
    </location>
</feature>
<dbReference type="RefSeq" id="WP_035148097.1">
    <property type="nucleotide sequence ID" value="NZ_JAAZWO010000016.1"/>
</dbReference>
<dbReference type="PANTHER" id="PTHR43077:SF10">
    <property type="entry name" value="TRANSPORT PERMEASE PROTEIN"/>
    <property type="match status" value="1"/>
</dbReference>
<dbReference type="AlphaFoldDB" id="A0A923J1C8"/>
<reference evidence="8 9" key="1">
    <citation type="submission" date="2020-04" db="EMBL/GenBank/DDBJ databases">
        <title>Genomic insights into acetone-butanol-ethanol (ABE) fermentation by sequencing solventogenic clostridia strains.</title>
        <authorList>
            <person name="Brown S."/>
        </authorList>
    </citation>
    <scope>NUCLEOTIDE SEQUENCE [LARGE SCALE GENOMIC DNA]</scope>
    <source>
        <strain evidence="8 9">DJ011</strain>
    </source>
</reference>
<dbReference type="InterPro" id="IPR017500">
    <property type="entry name" value="Phage_infect_YhgE_N"/>
</dbReference>
<keyword evidence="2 6" id="KW-0812">Transmembrane</keyword>
<evidence type="ECO:0000313" key="8">
    <source>
        <dbReference type="EMBL" id="MBC2398649.1"/>
    </source>
</evidence>
<evidence type="ECO:0000256" key="2">
    <source>
        <dbReference type="ARBA" id="ARBA00022692"/>
    </source>
</evidence>
<feature type="transmembrane region" description="Helical" evidence="6">
    <location>
        <begin position="568"/>
        <end position="590"/>
    </location>
</feature>
<dbReference type="NCBIfam" id="TIGR03061">
    <property type="entry name" value="pip_yhgE_Nterm"/>
    <property type="match status" value="1"/>
</dbReference>
<keyword evidence="5" id="KW-0175">Coiled coil</keyword>
<proteinExistence type="predicted"/>
<dbReference type="GO" id="GO:0140359">
    <property type="term" value="F:ABC-type transporter activity"/>
    <property type="evidence" value="ECO:0007669"/>
    <property type="project" value="InterPro"/>
</dbReference>
<keyword evidence="3 6" id="KW-1133">Transmembrane helix</keyword>
<evidence type="ECO:0000256" key="3">
    <source>
        <dbReference type="ARBA" id="ARBA00022989"/>
    </source>
</evidence>
<dbReference type="Gene3D" id="3.40.1710.10">
    <property type="entry name" value="abc type-2 transporter like domain"/>
    <property type="match status" value="1"/>
</dbReference>
<dbReference type="Proteomes" id="UP000563151">
    <property type="component" value="Unassembled WGS sequence"/>
</dbReference>
<feature type="coiled-coil region" evidence="5">
    <location>
        <begin position="271"/>
        <end position="308"/>
    </location>
</feature>
<dbReference type="NCBIfam" id="TIGR03062">
    <property type="entry name" value="pip_yhgE_Cterm"/>
    <property type="match status" value="1"/>
</dbReference>
<dbReference type="InterPro" id="IPR051328">
    <property type="entry name" value="T7SS_ABC-Transporter"/>
</dbReference>
<dbReference type="GO" id="GO:0016020">
    <property type="term" value="C:membrane"/>
    <property type="evidence" value="ECO:0007669"/>
    <property type="project" value="UniProtKB-SubCell"/>
</dbReference>
<dbReference type="PANTHER" id="PTHR43077">
    <property type="entry name" value="TRANSPORT PERMEASE YVFS-RELATED"/>
    <property type="match status" value="1"/>
</dbReference>
<feature type="transmembrane region" description="Helical" evidence="6">
    <location>
        <begin position="628"/>
        <end position="646"/>
    </location>
</feature>
<sequence length="721" mass="79792">MKKIFKIFRNDLKSIVKNPVALFIVTGLCILPSLYAWINIKACWDPYANTGNLPVAVVNNDEGAMFNEKSINVGNEVVDSLKKNKKIGWIFEDEWQANNGLNEGKYYAIIEIPANFSKGLISLASTNPQKPNIIYKANEKANAIATKITNAAKESLTREIKANFVDTVNEKAFEKLNTVGGELETHKAQILQLNDILNSSINELGKVKNYINTANNDSASLHQYLKKVQNDIPMLTEQLNTLQKATNESKNLMMLTQQTVNSLGGNINSDIMQIETTNRKVQKLIRELKELNNTSNDLTQIIKDTEDVDRLLKIMDSLIDSRIRILEALNDLKDSKGIFQFIDSLKNLKKAIKDAKNISSSISFSVKNGTATKEHINEMLDTLSKTSNEISDQVGTCSNALYSTVIPTLNSVGNGVTTGLTNADEVLDGIKVIVPQINVLAKFGVATSSLAIDEGNKLNDKLTTFQGDLNKLTEKTKDLTEENLNEILDLMEKNPDEMASFISSPIKVTEKEVYDAGIFGVGLTPFYTVLAIWVGALLSSALLSVECEEKFKKKEKISLCQEHFGKMLLFLTIVIIQAIIVTLGDVYILGVNVADMKLMIELSVLTAITFTIIIYTLVSMLGNVGKAIAVIVMVFQIAGAGGIYPIQTNPEIFGRMQFLWPFTYAINGFREAIAGPIWESVNKNLYALCIFAGGFLILAILKRPIHKLSHAMDHKFRESGL</sequence>
<name>A0A923J1C8_CLOTT</name>
<evidence type="ECO:0000259" key="7">
    <source>
        <dbReference type="Pfam" id="PF12698"/>
    </source>
</evidence>
<dbReference type="Pfam" id="PF12698">
    <property type="entry name" value="ABC2_membrane_3"/>
    <property type="match status" value="1"/>
</dbReference>
<evidence type="ECO:0000256" key="4">
    <source>
        <dbReference type="ARBA" id="ARBA00023136"/>
    </source>
</evidence>
<comment type="subcellular location">
    <subcellularLocation>
        <location evidence="1">Membrane</location>
        <topology evidence="1">Multi-pass membrane protein</topology>
    </subcellularLocation>
</comment>
<dbReference type="EMBL" id="JAAZWO010000016">
    <property type="protein sequence ID" value="MBC2398649.1"/>
    <property type="molecule type" value="Genomic_DNA"/>
</dbReference>
<feature type="domain" description="ABC-2 type transporter transmembrane" evidence="7">
    <location>
        <begin position="324"/>
        <end position="701"/>
    </location>
</feature>
<feature type="transmembrane region" description="Helical" evidence="6">
    <location>
        <begin position="602"/>
        <end position="621"/>
    </location>
</feature>
<gene>
    <name evidence="8" type="ORF">HGG79_12825</name>
</gene>
<keyword evidence="9" id="KW-1185">Reference proteome</keyword>
<evidence type="ECO:0000256" key="6">
    <source>
        <dbReference type="SAM" id="Phobius"/>
    </source>
</evidence>
<dbReference type="InterPro" id="IPR017501">
    <property type="entry name" value="Phage_infect_YhgE_C"/>
</dbReference>
<evidence type="ECO:0000256" key="5">
    <source>
        <dbReference type="SAM" id="Coils"/>
    </source>
</evidence>
<accession>A0A923J1C8</accession>
<evidence type="ECO:0000256" key="1">
    <source>
        <dbReference type="ARBA" id="ARBA00004141"/>
    </source>
</evidence>
<keyword evidence="4 6" id="KW-0472">Membrane</keyword>
<protein>
    <submittedName>
        <fullName evidence="8">YhgE/Pip domain-containing protein</fullName>
    </submittedName>
</protein>